<dbReference type="GO" id="GO:0022857">
    <property type="term" value="F:transmembrane transporter activity"/>
    <property type="evidence" value="ECO:0007669"/>
    <property type="project" value="InterPro"/>
</dbReference>
<feature type="transmembrane region" description="Helical" evidence="7">
    <location>
        <begin position="281"/>
        <end position="303"/>
    </location>
</feature>
<sequence>MRVETPPHTPKKPALADFDHGHDAGEGTIQDLGYRQDYRRVFKTIGNIALVFAMASPLSGYMITTYYQISYGGYWGLTWGWVLPVVLFFPQALAIAELSSSMPINGAFYWWTAALAPRHLSRPLSYMLGWFSMLTTMTSVASFAYATGSSYAALASFLNADWHPLNAQIMAIATGFIVPWVLMQLLGMERLSLAFLFLASFVVVLFFVFVIGLPVTHAKQGKAFARGSDVFGSYENFSEWPAGVAVPFTWFYAAWTVTGWPSPAFIAEETVDPSRNTPRSIIMAYCSTAGLGIVLCVITAFCIPDIETAAMDPTGFPVYTVILEHWGTKLGTAFLMVSMSTVALGGSSYLFTASSSLAAFARDGGLPASHIFERIHERTNLPLAACGLVSVGGFLILLFSLSTQAGSIIYSLAVIAIFVMYAVPMVLRITAGSRFVPGPFYLGKCSIPVHSFAILTIIYMIIMESFPTTPHWTASTFNYNWIVALCVYGCCGIMWIVVGRKAYKGPDLAALDARMRATEHCGTL</sequence>
<feature type="transmembrane region" description="Helical" evidence="7">
    <location>
        <begin position="165"/>
        <end position="186"/>
    </location>
</feature>
<evidence type="ECO:0000256" key="5">
    <source>
        <dbReference type="ARBA" id="ARBA00023136"/>
    </source>
</evidence>
<feature type="transmembrane region" description="Helical" evidence="7">
    <location>
        <begin position="408"/>
        <end position="429"/>
    </location>
</feature>
<feature type="transmembrane region" description="Helical" evidence="7">
    <location>
        <begin position="381"/>
        <end position="402"/>
    </location>
</feature>
<dbReference type="OrthoDB" id="4476201at2759"/>
<comment type="subcellular location">
    <subcellularLocation>
        <location evidence="1">Membrane</location>
        <topology evidence="1">Multi-pass membrane protein</topology>
    </subcellularLocation>
</comment>
<dbReference type="GO" id="GO:0016020">
    <property type="term" value="C:membrane"/>
    <property type="evidence" value="ECO:0007669"/>
    <property type="project" value="UniProtKB-SubCell"/>
</dbReference>
<accession>A0A9P9DV28</accession>
<feature type="transmembrane region" description="Helical" evidence="7">
    <location>
        <begin position="193"/>
        <end position="215"/>
    </location>
</feature>
<keyword evidence="9" id="KW-1185">Reference proteome</keyword>
<feature type="transmembrane region" description="Helical" evidence="7">
    <location>
        <begin position="481"/>
        <end position="498"/>
    </location>
</feature>
<feature type="transmembrane region" description="Helical" evidence="7">
    <location>
        <begin position="333"/>
        <end position="360"/>
    </location>
</feature>
<dbReference type="InterPro" id="IPR002293">
    <property type="entry name" value="AA/rel_permease1"/>
</dbReference>
<feature type="transmembrane region" description="Helical" evidence="7">
    <location>
        <begin position="124"/>
        <end position="145"/>
    </location>
</feature>
<keyword evidence="4 7" id="KW-1133">Transmembrane helix</keyword>
<evidence type="ECO:0000256" key="1">
    <source>
        <dbReference type="ARBA" id="ARBA00004141"/>
    </source>
</evidence>
<reference evidence="8" key="1">
    <citation type="journal article" date="2021" name="Nat. Commun.">
        <title>Genetic determinants of endophytism in the Arabidopsis root mycobiome.</title>
        <authorList>
            <person name="Mesny F."/>
            <person name="Miyauchi S."/>
            <person name="Thiergart T."/>
            <person name="Pickel B."/>
            <person name="Atanasova L."/>
            <person name="Karlsson M."/>
            <person name="Huettel B."/>
            <person name="Barry K.W."/>
            <person name="Haridas S."/>
            <person name="Chen C."/>
            <person name="Bauer D."/>
            <person name="Andreopoulos W."/>
            <person name="Pangilinan J."/>
            <person name="LaButti K."/>
            <person name="Riley R."/>
            <person name="Lipzen A."/>
            <person name="Clum A."/>
            <person name="Drula E."/>
            <person name="Henrissat B."/>
            <person name="Kohler A."/>
            <person name="Grigoriev I.V."/>
            <person name="Martin F.M."/>
            <person name="Hacquard S."/>
        </authorList>
    </citation>
    <scope>NUCLEOTIDE SEQUENCE</scope>
    <source>
        <strain evidence="8">MPI-CAGE-AT-0147</strain>
    </source>
</reference>
<dbReference type="EMBL" id="JAGMUV010000020">
    <property type="protein sequence ID" value="KAH7125798.1"/>
    <property type="molecule type" value="Genomic_DNA"/>
</dbReference>
<evidence type="ECO:0000256" key="4">
    <source>
        <dbReference type="ARBA" id="ARBA00022989"/>
    </source>
</evidence>
<feature type="transmembrane region" description="Helical" evidence="7">
    <location>
        <begin position="240"/>
        <end position="260"/>
    </location>
</feature>
<evidence type="ECO:0000256" key="7">
    <source>
        <dbReference type="SAM" id="Phobius"/>
    </source>
</evidence>
<evidence type="ECO:0000256" key="2">
    <source>
        <dbReference type="ARBA" id="ARBA00022448"/>
    </source>
</evidence>
<dbReference type="PIRSF" id="PIRSF006060">
    <property type="entry name" value="AA_transporter"/>
    <property type="match status" value="1"/>
</dbReference>
<evidence type="ECO:0000313" key="9">
    <source>
        <dbReference type="Proteomes" id="UP000738349"/>
    </source>
</evidence>
<name>A0A9P9DV28_9HYPO</name>
<evidence type="ECO:0000256" key="6">
    <source>
        <dbReference type="SAM" id="MobiDB-lite"/>
    </source>
</evidence>
<dbReference type="Gene3D" id="1.20.1740.10">
    <property type="entry name" value="Amino acid/polyamine transporter I"/>
    <property type="match status" value="1"/>
</dbReference>
<organism evidence="8 9">
    <name type="scientific">Dactylonectria macrodidyma</name>
    <dbReference type="NCBI Taxonomy" id="307937"/>
    <lineage>
        <taxon>Eukaryota</taxon>
        <taxon>Fungi</taxon>
        <taxon>Dikarya</taxon>
        <taxon>Ascomycota</taxon>
        <taxon>Pezizomycotina</taxon>
        <taxon>Sordariomycetes</taxon>
        <taxon>Hypocreomycetidae</taxon>
        <taxon>Hypocreales</taxon>
        <taxon>Nectriaceae</taxon>
        <taxon>Dactylonectria</taxon>
    </lineage>
</organism>
<keyword evidence="3 7" id="KW-0812">Transmembrane</keyword>
<protein>
    <submittedName>
        <fullName evidence="8">Amino acid/polyamine transporter I</fullName>
    </submittedName>
</protein>
<feature type="transmembrane region" description="Helical" evidence="7">
    <location>
        <begin position="81"/>
        <end position="112"/>
    </location>
</feature>
<dbReference type="AlphaFoldDB" id="A0A9P9DV28"/>
<feature type="transmembrane region" description="Helical" evidence="7">
    <location>
        <begin position="45"/>
        <end position="69"/>
    </location>
</feature>
<dbReference type="PANTHER" id="PTHR45649">
    <property type="entry name" value="AMINO-ACID PERMEASE BAT1"/>
    <property type="match status" value="1"/>
</dbReference>
<keyword evidence="5 7" id="KW-0472">Membrane</keyword>
<proteinExistence type="predicted"/>
<feature type="region of interest" description="Disordered" evidence="6">
    <location>
        <begin position="1"/>
        <end position="23"/>
    </location>
</feature>
<evidence type="ECO:0000313" key="8">
    <source>
        <dbReference type="EMBL" id="KAH7125798.1"/>
    </source>
</evidence>
<dbReference type="Proteomes" id="UP000738349">
    <property type="component" value="Unassembled WGS sequence"/>
</dbReference>
<evidence type="ECO:0000256" key="3">
    <source>
        <dbReference type="ARBA" id="ARBA00022692"/>
    </source>
</evidence>
<dbReference type="PANTHER" id="PTHR45649:SF26">
    <property type="entry name" value="OS04G0435100 PROTEIN"/>
    <property type="match status" value="1"/>
</dbReference>
<feature type="transmembrane region" description="Helical" evidence="7">
    <location>
        <begin position="441"/>
        <end position="461"/>
    </location>
</feature>
<keyword evidence="2" id="KW-0813">Transport</keyword>
<gene>
    <name evidence="8" type="ORF">EDB81DRAFT_846550</name>
</gene>
<dbReference type="Pfam" id="PF13520">
    <property type="entry name" value="AA_permease_2"/>
    <property type="match status" value="1"/>
</dbReference>
<comment type="caution">
    <text evidence="8">The sequence shown here is derived from an EMBL/GenBank/DDBJ whole genome shotgun (WGS) entry which is preliminary data.</text>
</comment>